<sequence>MSATSRWAWTLVISSDGRQYTLPGETIAAANATADTILPPILKDVPRQFWGRDGGFRVISFSATRTN</sequence>
<accession>A0A5N8WKA3</accession>
<dbReference type="Proteomes" id="UP000373149">
    <property type="component" value="Unassembled WGS sequence"/>
</dbReference>
<name>A0A5N8WKA3_9ACTN</name>
<evidence type="ECO:0000313" key="2">
    <source>
        <dbReference type="EMBL" id="MPY47266.1"/>
    </source>
</evidence>
<evidence type="ECO:0000313" key="3">
    <source>
        <dbReference type="Proteomes" id="UP000373149"/>
    </source>
</evidence>
<evidence type="ECO:0000313" key="1">
    <source>
        <dbReference type="EMBL" id="MPY47127.1"/>
    </source>
</evidence>
<protein>
    <submittedName>
        <fullName evidence="2">Uncharacterized protein</fullName>
    </submittedName>
</protein>
<dbReference type="RefSeq" id="WP_152857961.1">
    <property type="nucleotide sequence ID" value="NZ_VMNX01000001.1"/>
</dbReference>
<proteinExistence type="predicted"/>
<reference evidence="2 3" key="1">
    <citation type="submission" date="2019-09" db="EMBL/GenBank/DDBJ databases">
        <authorList>
            <person name="Duangmal K."/>
            <person name="Teo W.F.A."/>
            <person name="Lipun K."/>
        </authorList>
    </citation>
    <scope>NUCLEOTIDE SEQUENCE [LARGE SCALE GENOMIC DNA]</scope>
    <source>
        <strain evidence="2 3">K1PN6</strain>
    </source>
</reference>
<gene>
    <name evidence="1" type="ORF">FPZ41_00430</name>
    <name evidence="2" type="ORF">FPZ41_01135</name>
</gene>
<dbReference type="AlphaFoldDB" id="A0A5N8WKA3"/>
<dbReference type="EMBL" id="VMNX01000001">
    <property type="protein sequence ID" value="MPY47127.1"/>
    <property type="molecule type" value="Genomic_DNA"/>
</dbReference>
<comment type="caution">
    <text evidence="2">The sequence shown here is derived from an EMBL/GenBank/DDBJ whole genome shotgun (WGS) entry which is preliminary data.</text>
</comment>
<dbReference type="EMBL" id="VMNX01000001">
    <property type="protein sequence ID" value="MPY47266.1"/>
    <property type="molecule type" value="Genomic_DNA"/>
</dbReference>
<organism evidence="2 3">
    <name type="scientific">Streptomyces acidicola</name>
    <dbReference type="NCBI Taxonomy" id="2596892"/>
    <lineage>
        <taxon>Bacteria</taxon>
        <taxon>Bacillati</taxon>
        <taxon>Actinomycetota</taxon>
        <taxon>Actinomycetes</taxon>
        <taxon>Kitasatosporales</taxon>
        <taxon>Streptomycetaceae</taxon>
        <taxon>Streptomyces</taxon>
    </lineage>
</organism>
<keyword evidence="3" id="KW-1185">Reference proteome</keyword>